<dbReference type="SUPFAM" id="SSF49329">
    <property type="entry name" value="Cu,Zn superoxide dismutase-like"/>
    <property type="match status" value="1"/>
</dbReference>
<feature type="non-terminal residue" evidence="2">
    <location>
        <position position="392"/>
    </location>
</feature>
<name>A0A443SAD5_9ACAR</name>
<comment type="caution">
    <text evidence="2">The sequence shown here is derived from an EMBL/GenBank/DDBJ whole genome shotgun (WGS) entry which is preliminary data.</text>
</comment>
<dbReference type="OrthoDB" id="159229at2759"/>
<dbReference type="InterPro" id="IPR053257">
    <property type="entry name" value="Cu-only_SOD"/>
</dbReference>
<evidence type="ECO:0000313" key="2">
    <source>
        <dbReference type="EMBL" id="RWS24477.1"/>
    </source>
</evidence>
<dbReference type="InterPro" id="IPR036423">
    <property type="entry name" value="SOD-like_Cu/Zn_dom_sf"/>
</dbReference>
<sequence>MDIRQTCSSTVIGSMENDLTPTLGRLNLGRDIVLSSNLDLLGEKSIMGKSLVLEGVNFGLRICATLLPATKKTVFEAKFHEPVSGKIRIIQTTVRTGIIVHYLMYSNGMRKDSMHHFALLQGTSNDATADARVKHEKEKCANFIGVTVFDSNARDANAKRIAVSTEMPTIKGRSYQTIQPLIGFESMPVVYMVLYDEKNSEKIFACVALNIIEAKKATAKFQSDDIQGSMQFVQETPYDPTHVSIDITLKQAAYSYGIDVLPTIKRRSVETKKCPNARETIYNPFNKDPEEVPQQGVGSSDQYAVGDLSGKYGVLENMREEKLNTIDMNLPLFGYFSVIGRAVIVYTPDGPPVGCANINLLDANLTTAYATFDVPFQGQFIFRQRTDKCHDD</sequence>
<evidence type="ECO:0000313" key="3">
    <source>
        <dbReference type="Proteomes" id="UP000288716"/>
    </source>
</evidence>
<dbReference type="GO" id="GO:0006801">
    <property type="term" value="P:superoxide metabolic process"/>
    <property type="evidence" value="ECO:0007669"/>
    <property type="project" value="InterPro"/>
</dbReference>
<protein>
    <recommendedName>
        <fullName evidence="4">Superoxide dismutase copper/zinc binding domain-containing protein</fullName>
    </recommendedName>
</protein>
<reference evidence="2 3" key="1">
    <citation type="journal article" date="2018" name="Gigascience">
        <title>Genomes of trombidid mites reveal novel predicted allergens and laterally-transferred genes associated with secondary metabolism.</title>
        <authorList>
            <person name="Dong X."/>
            <person name="Chaisiri K."/>
            <person name="Xia D."/>
            <person name="Armstrong S.D."/>
            <person name="Fang Y."/>
            <person name="Donnelly M.J."/>
            <person name="Kadowaki T."/>
            <person name="McGarry J.W."/>
            <person name="Darby A.C."/>
            <person name="Makepeace B.L."/>
        </authorList>
    </citation>
    <scope>NUCLEOTIDE SEQUENCE [LARGE SCALE GENOMIC DNA]</scope>
    <source>
        <strain evidence="2">UoL-UT</strain>
    </source>
</reference>
<dbReference type="Gene3D" id="2.60.40.200">
    <property type="entry name" value="Superoxide dismutase, copper/zinc binding domain"/>
    <property type="match status" value="1"/>
</dbReference>
<proteinExistence type="predicted"/>
<dbReference type="PANTHER" id="PTHR20910">
    <property type="entry name" value="AGAP001623-PA"/>
    <property type="match status" value="1"/>
</dbReference>
<organism evidence="2 3">
    <name type="scientific">Leptotrombidium deliense</name>
    <dbReference type="NCBI Taxonomy" id="299467"/>
    <lineage>
        <taxon>Eukaryota</taxon>
        <taxon>Metazoa</taxon>
        <taxon>Ecdysozoa</taxon>
        <taxon>Arthropoda</taxon>
        <taxon>Chelicerata</taxon>
        <taxon>Arachnida</taxon>
        <taxon>Acari</taxon>
        <taxon>Acariformes</taxon>
        <taxon>Trombidiformes</taxon>
        <taxon>Prostigmata</taxon>
        <taxon>Anystina</taxon>
        <taxon>Parasitengona</taxon>
        <taxon>Trombiculoidea</taxon>
        <taxon>Trombiculidae</taxon>
        <taxon>Leptotrombidium</taxon>
    </lineage>
</organism>
<dbReference type="AlphaFoldDB" id="A0A443SAD5"/>
<keyword evidence="3" id="KW-1185">Reference proteome</keyword>
<dbReference type="EMBL" id="NCKV01004830">
    <property type="protein sequence ID" value="RWS24477.1"/>
    <property type="molecule type" value="Genomic_DNA"/>
</dbReference>
<evidence type="ECO:0008006" key="4">
    <source>
        <dbReference type="Google" id="ProtNLM"/>
    </source>
</evidence>
<dbReference type="Proteomes" id="UP000288716">
    <property type="component" value="Unassembled WGS sequence"/>
</dbReference>
<gene>
    <name evidence="2" type="ORF">B4U80_04370</name>
</gene>
<dbReference type="VEuPathDB" id="VectorBase:LDEU007563"/>
<dbReference type="PANTHER" id="PTHR20910:SF1">
    <property type="entry name" value="SUPEROXIDE DISMUTASE COPPER_ZINC BINDING DOMAIN-CONTAINING PROTEIN"/>
    <property type="match status" value="1"/>
</dbReference>
<evidence type="ECO:0000256" key="1">
    <source>
        <dbReference type="SAM" id="MobiDB-lite"/>
    </source>
</evidence>
<dbReference type="GO" id="GO:0046872">
    <property type="term" value="F:metal ion binding"/>
    <property type="evidence" value="ECO:0007669"/>
    <property type="project" value="InterPro"/>
</dbReference>
<accession>A0A443SAD5</accession>
<feature type="region of interest" description="Disordered" evidence="1">
    <location>
        <begin position="280"/>
        <end position="300"/>
    </location>
</feature>